<dbReference type="Proteomes" id="UP001165524">
    <property type="component" value="Unassembled WGS sequence"/>
</dbReference>
<name>A0ABT0E8B8_9GAMM</name>
<protein>
    <submittedName>
        <fullName evidence="1">Uncharacterized protein</fullName>
    </submittedName>
</protein>
<evidence type="ECO:0000313" key="2">
    <source>
        <dbReference type="Proteomes" id="UP001165524"/>
    </source>
</evidence>
<dbReference type="RefSeq" id="WP_246952358.1">
    <property type="nucleotide sequence ID" value="NZ_JALKII010000006.1"/>
</dbReference>
<gene>
    <name evidence="1" type="ORF">MU846_10235</name>
</gene>
<evidence type="ECO:0000313" key="1">
    <source>
        <dbReference type="EMBL" id="MCK0538087.1"/>
    </source>
</evidence>
<comment type="caution">
    <text evidence="1">The sequence shown here is derived from an EMBL/GenBank/DDBJ whole genome shotgun (WGS) entry which is preliminary data.</text>
</comment>
<accession>A0ABT0E8B8</accession>
<reference evidence="1" key="1">
    <citation type="submission" date="2022-04" db="EMBL/GenBank/DDBJ databases">
        <title>Alcanivorax sp. CY1518 draft genome sequence.</title>
        <authorList>
            <person name="Zhao G."/>
            <person name="An M."/>
        </authorList>
    </citation>
    <scope>NUCLEOTIDE SEQUENCE</scope>
    <source>
        <strain evidence="1">CY1518</strain>
    </source>
</reference>
<sequence length="76" mass="8405">MDIAPGTLLIFKPAPALQAQVVEGSRVEFMGETLSFSGAAIKAFRQIGHPRKVARGPDYWCWEGVTLTEWSVEKQV</sequence>
<dbReference type="EMBL" id="JALKII010000006">
    <property type="protein sequence ID" value="MCK0538087.1"/>
    <property type="molecule type" value="Genomic_DNA"/>
</dbReference>
<organism evidence="1 2">
    <name type="scientific">Alcanivorax quisquiliarum</name>
    <dbReference type="NCBI Taxonomy" id="2933565"/>
    <lineage>
        <taxon>Bacteria</taxon>
        <taxon>Pseudomonadati</taxon>
        <taxon>Pseudomonadota</taxon>
        <taxon>Gammaproteobacteria</taxon>
        <taxon>Oceanospirillales</taxon>
        <taxon>Alcanivoracaceae</taxon>
        <taxon>Alcanivorax</taxon>
    </lineage>
</organism>
<proteinExistence type="predicted"/>
<keyword evidence="2" id="KW-1185">Reference proteome</keyword>